<dbReference type="RefSeq" id="WP_106676204.1">
    <property type="nucleotide sequence ID" value="NZ_JACHWV010000010.1"/>
</dbReference>
<evidence type="ECO:0000313" key="5">
    <source>
        <dbReference type="Proteomes" id="UP000238430"/>
    </source>
</evidence>
<dbReference type="Pfam" id="PF12508">
    <property type="entry name" value="Transposon_TraM"/>
    <property type="match status" value="1"/>
</dbReference>
<dbReference type="InterPro" id="IPR055407">
    <property type="entry name" value="TraM_C"/>
</dbReference>
<organism evidence="4 5">
    <name type="scientific">Mesoflavibacter zeaxanthinifaciens subsp. sabulilitoris</name>
    <dbReference type="NCBI Taxonomy" id="1520893"/>
    <lineage>
        <taxon>Bacteria</taxon>
        <taxon>Pseudomonadati</taxon>
        <taxon>Bacteroidota</taxon>
        <taxon>Flavobacteriia</taxon>
        <taxon>Flavobacteriales</taxon>
        <taxon>Flavobacteriaceae</taxon>
        <taxon>Mesoflavibacter</taxon>
    </lineage>
</organism>
<gene>
    <name evidence="4" type="ORF">C7H61_00615</name>
</gene>
<feature type="compositionally biased region" description="Polar residues" evidence="1">
    <location>
        <begin position="114"/>
        <end position="129"/>
    </location>
</feature>
<comment type="caution">
    <text evidence="4">The sequence shown here is derived from an EMBL/GenBank/DDBJ whole genome shotgun (WGS) entry which is preliminary data.</text>
</comment>
<sequence>MKKFIVKYKELAIGAPILIIGLIVFLSMSFSDNNNPEKKQQADFNYNQKLPYESKELEESNILEIDKESRRDSLRTVSNVTLNNIGNKKEKDSLSKLLDDLNNFSFDERPNATLPPSSNKKRTNYNSNSELKKQSEEIEKTEQESELEYYNRMLEMKKMQQDNNQDISVNNGTTDASFQSRTKKIKTRAAIYRDQFILPGDRVKMVLTQDLEYNGNIFKKYSPVYAIASINNNRVYLNISNINGIPINLSAQDINDNMLGVYNKRAGELWAEFKGKEEDQALKEIQNTTNSDVSFVDRSIQSIGSFFKSKRLKEKDKILLINDHEVILISSKK</sequence>
<feature type="region of interest" description="Disordered" evidence="1">
    <location>
        <begin position="106"/>
        <end position="144"/>
    </location>
</feature>
<accession>A0A2T1NNJ9</accession>
<dbReference type="OrthoDB" id="1453786at2"/>
<evidence type="ECO:0000256" key="1">
    <source>
        <dbReference type="SAM" id="MobiDB-lite"/>
    </source>
</evidence>
<evidence type="ECO:0000313" key="4">
    <source>
        <dbReference type="EMBL" id="PSG94468.1"/>
    </source>
</evidence>
<evidence type="ECO:0000256" key="2">
    <source>
        <dbReference type="SAM" id="Phobius"/>
    </source>
</evidence>
<keyword evidence="5" id="KW-1185">Reference proteome</keyword>
<feature type="compositionally biased region" description="Basic and acidic residues" evidence="1">
    <location>
        <begin position="130"/>
        <end position="143"/>
    </location>
</feature>
<dbReference type="AlphaFoldDB" id="A0A2T1NNJ9"/>
<feature type="transmembrane region" description="Helical" evidence="2">
    <location>
        <begin position="12"/>
        <end position="30"/>
    </location>
</feature>
<protein>
    <recommendedName>
        <fullName evidence="3">Conjugative transposon TraM C-terminal domain-containing protein</fullName>
    </recommendedName>
</protein>
<dbReference type="EMBL" id="PXOT01000010">
    <property type="protein sequence ID" value="PSG94468.1"/>
    <property type="molecule type" value="Genomic_DNA"/>
</dbReference>
<keyword evidence="2" id="KW-1133">Transmembrane helix</keyword>
<dbReference type="Proteomes" id="UP000238430">
    <property type="component" value="Unassembled WGS sequence"/>
</dbReference>
<keyword evidence="2" id="KW-0812">Transmembrane</keyword>
<reference evidence="4 5" key="1">
    <citation type="submission" date="2018-03" db="EMBL/GenBank/DDBJ databases">
        <title>Mesoflavibacter sp. HG37 and Mesoflavibacter sp. HG96 sp.nov., two marine bacteria isolated from seawater of Western Pacific Ocean.</title>
        <authorList>
            <person name="Cheng H."/>
            <person name="Wu Y.-H."/>
            <person name="Guo L.-L."/>
            <person name="Xu X.-W."/>
        </authorList>
    </citation>
    <scope>NUCLEOTIDE SEQUENCE [LARGE SCALE GENOMIC DNA]</scope>
    <source>
        <strain evidence="4 5">KCTC 42117</strain>
    </source>
</reference>
<proteinExistence type="predicted"/>
<name>A0A2T1NNJ9_9FLAO</name>
<evidence type="ECO:0000259" key="3">
    <source>
        <dbReference type="Pfam" id="PF12508"/>
    </source>
</evidence>
<feature type="domain" description="Conjugative transposon TraM C-terminal" evidence="3">
    <location>
        <begin position="188"/>
        <end position="328"/>
    </location>
</feature>
<keyword evidence="2" id="KW-0472">Membrane</keyword>